<dbReference type="InterPro" id="IPR036420">
    <property type="entry name" value="BRCT_dom_sf"/>
</dbReference>
<dbReference type="PROSITE" id="PS01056">
    <property type="entry name" value="DNA_LIGASE_N2"/>
    <property type="match status" value="1"/>
</dbReference>
<dbReference type="InterPro" id="IPR003583">
    <property type="entry name" value="Hlx-hairpin-Hlx_DNA-bd_motif"/>
</dbReference>
<dbReference type="RefSeq" id="WP_308863062.1">
    <property type="nucleotide sequence ID" value="NZ_JAVHUL010000004.1"/>
</dbReference>
<feature type="binding site" evidence="11">
    <location>
        <position position="134"/>
    </location>
    <ligand>
        <name>NAD(+)</name>
        <dbReference type="ChEBI" id="CHEBI:57540"/>
    </ligand>
</feature>
<evidence type="ECO:0000256" key="7">
    <source>
        <dbReference type="ARBA" id="ARBA00022842"/>
    </source>
</evidence>
<evidence type="ECO:0000256" key="2">
    <source>
        <dbReference type="ARBA" id="ARBA00022598"/>
    </source>
</evidence>
<dbReference type="Pfam" id="PF01653">
    <property type="entry name" value="DNA_ligase_aden"/>
    <property type="match status" value="1"/>
</dbReference>
<proteinExistence type="inferred from homology"/>
<dbReference type="InterPro" id="IPR012340">
    <property type="entry name" value="NA-bd_OB-fold"/>
</dbReference>
<feature type="binding site" evidence="11">
    <location>
        <begin position="81"/>
        <end position="82"/>
    </location>
    <ligand>
        <name>NAD(+)</name>
        <dbReference type="ChEBI" id="CHEBI:57540"/>
    </ligand>
</feature>
<dbReference type="SMART" id="SM00532">
    <property type="entry name" value="LIGANc"/>
    <property type="match status" value="1"/>
</dbReference>
<sequence>MKTAEQQINELRLALHQHNYNYYTLDKPEIRDYEFDQMLEKLQELEAAHPEFKNENSPTQRVGGTVTKNFPTVVHENRMYSLANSYSKEDLEDWEKRIEKLSDGEVEYTCELKYDGASISLTYEDGKLLRAVTRGDGTQGDEVTNNIKTIRSVPLQLKGDYPQKFEIRGEVVLPYEGFAQLNAERVENGEEPYANPRNTASGSLKLQDSSETAKRPLECLLYSVIGENLPFKTQFEGLQKAREWGFRVPKEAQLASQMEEVEAFLNYWDAHRHDLPYETDGVVIKVNNLRQQEELGFTAKAPRWAMAYKFKSEQEETILESITYQVGRTGAITPVANLKPVQLAGTTVKRASLHNADQIEKLDIRVGDAVYVEKGGEIIPKIVGVDFTQRDPASEPTKYATKCPECETELVRQEGEAQHYCPNATGCPTQIVGRIQHFISRKAMDIEGLGGETVALLVKEGLIENYADLYELKREEVLPLERMAEKSADNLISGIEASKSIPFERVLFALGIRYVGETVAKKLAKYFKSIDALAEASQEILINVEEIGEKIAESVVHFFEVEENRATVNRLKNYGLQLAISEEDLEGLTDKLQGNTFVISGVFGKVSRKELKKLIEDNGGKVTGSISAKTNYLVAGESMGPSKLAKAEKVGTKIISEDEFLEMVEFSGGE</sequence>
<keyword evidence="9 11" id="KW-0234">DNA repair</keyword>
<feature type="binding site" evidence="11">
    <location>
        <position position="309"/>
    </location>
    <ligand>
        <name>NAD(+)</name>
        <dbReference type="ChEBI" id="CHEBI:57540"/>
    </ligand>
</feature>
<feature type="domain" description="BRCT" evidence="13">
    <location>
        <begin position="587"/>
        <end position="665"/>
    </location>
</feature>
<evidence type="ECO:0000256" key="9">
    <source>
        <dbReference type="ARBA" id="ARBA00023204"/>
    </source>
</evidence>
<dbReference type="InterPro" id="IPR004149">
    <property type="entry name" value="Znf_DNAligase_C4"/>
</dbReference>
<evidence type="ECO:0000313" key="14">
    <source>
        <dbReference type="EMBL" id="MDQ7916412.1"/>
    </source>
</evidence>
<dbReference type="SUPFAM" id="SSF56091">
    <property type="entry name" value="DNA ligase/mRNA capping enzyme, catalytic domain"/>
    <property type="match status" value="1"/>
</dbReference>
<dbReference type="Proteomes" id="UP001230915">
    <property type="component" value="Unassembled WGS sequence"/>
</dbReference>
<keyword evidence="8 11" id="KW-0520">NAD</keyword>
<evidence type="ECO:0000256" key="10">
    <source>
        <dbReference type="ARBA" id="ARBA00034005"/>
    </source>
</evidence>
<feature type="binding site" evidence="11">
    <location>
        <position position="406"/>
    </location>
    <ligand>
        <name>Zn(2+)</name>
        <dbReference type="ChEBI" id="CHEBI:29105"/>
    </ligand>
</feature>
<dbReference type="Pfam" id="PF12826">
    <property type="entry name" value="HHH_2"/>
    <property type="match status" value="1"/>
</dbReference>
<feature type="binding site" evidence="11">
    <location>
        <position position="427"/>
    </location>
    <ligand>
        <name>Zn(2+)</name>
        <dbReference type="ChEBI" id="CHEBI:29105"/>
    </ligand>
</feature>
<feature type="binding site" evidence="11">
    <location>
        <position position="285"/>
    </location>
    <ligand>
        <name>NAD(+)</name>
        <dbReference type="ChEBI" id="CHEBI:57540"/>
    </ligand>
</feature>
<comment type="catalytic activity">
    <reaction evidence="10 11">
        <text>NAD(+) + (deoxyribonucleotide)n-3'-hydroxyl + 5'-phospho-(deoxyribonucleotide)m = (deoxyribonucleotide)n+m + AMP + beta-nicotinamide D-nucleotide.</text>
        <dbReference type="EC" id="6.5.1.2"/>
    </reaction>
</comment>
<dbReference type="SMART" id="SM00292">
    <property type="entry name" value="BRCT"/>
    <property type="match status" value="1"/>
</dbReference>
<reference evidence="14 15" key="1">
    <citation type="submission" date="2023-08" db="EMBL/GenBank/DDBJ databases">
        <title>Mesonia sp. MT50, isolated from deep-sea sediment of the Mariana Trench.</title>
        <authorList>
            <person name="Fu H."/>
        </authorList>
    </citation>
    <scope>NUCLEOTIDE SEQUENCE [LARGE SCALE GENOMIC DNA]</scope>
    <source>
        <strain evidence="14 15">MT50</strain>
    </source>
</reference>
<dbReference type="NCBIfam" id="NF005932">
    <property type="entry name" value="PRK07956.1"/>
    <property type="match status" value="1"/>
</dbReference>
<dbReference type="InterPro" id="IPR001357">
    <property type="entry name" value="BRCT_dom"/>
</dbReference>
<keyword evidence="15" id="KW-1185">Reference proteome</keyword>
<dbReference type="Gene3D" id="6.20.10.30">
    <property type="match status" value="1"/>
</dbReference>
<evidence type="ECO:0000259" key="13">
    <source>
        <dbReference type="PROSITE" id="PS50172"/>
    </source>
</evidence>
<gene>
    <name evidence="11 14" type="primary">ligA</name>
    <name evidence="14" type="ORF">RBU60_02410</name>
</gene>
<dbReference type="SUPFAM" id="SSF50249">
    <property type="entry name" value="Nucleic acid-binding proteins"/>
    <property type="match status" value="1"/>
</dbReference>
<dbReference type="InterPro" id="IPR013840">
    <property type="entry name" value="DNAligase_N"/>
</dbReference>
<dbReference type="Gene3D" id="1.10.287.610">
    <property type="entry name" value="Helix hairpin bin"/>
    <property type="match status" value="1"/>
</dbReference>
<evidence type="ECO:0000256" key="1">
    <source>
        <dbReference type="ARBA" id="ARBA00004067"/>
    </source>
</evidence>
<dbReference type="SUPFAM" id="SSF52113">
    <property type="entry name" value="BRCT domain"/>
    <property type="match status" value="1"/>
</dbReference>
<evidence type="ECO:0000313" key="15">
    <source>
        <dbReference type="Proteomes" id="UP001230915"/>
    </source>
</evidence>
<dbReference type="PROSITE" id="PS50172">
    <property type="entry name" value="BRCT"/>
    <property type="match status" value="1"/>
</dbReference>
<dbReference type="EMBL" id="JAVHUL010000004">
    <property type="protein sequence ID" value="MDQ7916412.1"/>
    <property type="molecule type" value="Genomic_DNA"/>
</dbReference>
<keyword evidence="2 11" id="KW-0436">Ligase</keyword>
<dbReference type="PIRSF" id="PIRSF001604">
    <property type="entry name" value="LigA"/>
    <property type="match status" value="1"/>
</dbReference>
<keyword evidence="11" id="KW-0464">Manganese</keyword>
<keyword evidence="6 11" id="KW-0862">Zinc</keyword>
<keyword evidence="12" id="KW-0175">Coiled coil</keyword>
<feature type="coiled-coil region" evidence="12">
    <location>
        <begin position="1"/>
        <end position="55"/>
    </location>
</feature>
<evidence type="ECO:0000256" key="3">
    <source>
        <dbReference type="ARBA" id="ARBA00022705"/>
    </source>
</evidence>
<dbReference type="EC" id="6.5.1.2" evidence="11"/>
<keyword evidence="3 11" id="KW-0235">DNA replication</keyword>
<evidence type="ECO:0000256" key="11">
    <source>
        <dbReference type="HAMAP-Rule" id="MF_01588"/>
    </source>
</evidence>
<dbReference type="InterPro" id="IPR033136">
    <property type="entry name" value="DNA_ligase_CS"/>
</dbReference>
<dbReference type="NCBIfam" id="TIGR00575">
    <property type="entry name" value="dnlj"/>
    <property type="match status" value="1"/>
</dbReference>
<dbReference type="PANTHER" id="PTHR23389">
    <property type="entry name" value="CHROMOSOME TRANSMISSION FIDELITY FACTOR 18"/>
    <property type="match status" value="1"/>
</dbReference>
<evidence type="ECO:0000256" key="8">
    <source>
        <dbReference type="ARBA" id="ARBA00023027"/>
    </source>
</evidence>
<dbReference type="InterPro" id="IPR004150">
    <property type="entry name" value="NAD_DNA_ligase_OB"/>
</dbReference>
<dbReference type="SUPFAM" id="SSF47781">
    <property type="entry name" value="RuvA domain 2-like"/>
    <property type="match status" value="1"/>
</dbReference>
<dbReference type="PANTHER" id="PTHR23389:SF9">
    <property type="entry name" value="DNA LIGASE"/>
    <property type="match status" value="1"/>
</dbReference>
<feature type="binding site" evidence="11">
    <location>
        <position position="111"/>
    </location>
    <ligand>
        <name>NAD(+)</name>
        <dbReference type="ChEBI" id="CHEBI:57540"/>
    </ligand>
</feature>
<dbReference type="Gene3D" id="3.30.470.30">
    <property type="entry name" value="DNA ligase/mRNA capping enzyme"/>
    <property type="match status" value="1"/>
</dbReference>
<feature type="binding site" evidence="11">
    <location>
        <position position="421"/>
    </location>
    <ligand>
        <name>Zn(2+)</name>
        <dbReference type="ChEBI" id="CHEBI:29105"/>
    </ligand>
</feature>
<dbReference type="GO" id="GO:0003911">
    <property type="term" value="F:DNA ligase (NAD+) activity"/>
    <property type="evidence" value="ECO:0007669"/>
    <property type="project" value="UniProtKB-EC"/>
</dbReference>
<dbReference type="Gene3D" id="3.40.50.10190">
    <property type="entry name" value="BRCT domain"/>
    <property type="match status" value="1"/>
</dbReference>
<evidence type="ECO:0000256" key="12">
    <source>
        <dbReference type="SAM" id="Coils"/>
    </source>
</evidence>
<dbReference type="Pfam" id="PF00533">
    <property type="entry name" value="BRCT"/>
    <property type="match status" value="1"/>
</dbReference>
<evidence type="ECO:0000256" key="6">
    <source>
        <dbReference type="ARBA" id="ARBA00022833"/>
    </source>
</evidence>
<accession>A0ABU0ZY70</accession>
<organism evidence="14 15">
    <name type="scientific">Mesonia profundi</name>
    <dbReference type="NCBI Taxonomy" id="3070998"/>
    <lineage>
        <taxon>Bacteria</taxon>
        <taxon>Pseudomonadati</taxon>
        <taxon>Bacteroidota</taxon>
        <taxon>Flavobacteriia</taxon>
        <taxon>Flavobacteriales</taxon>
        <taxon>Flavobacteriaceae</taxon>
        <taxon>Mesonia</taxon>
    </lineage>
</organism>
<name>A0ABU0ZY70_9FLAO</name>
<keyword evidence="7 11" id="KW-0460">Magnesium</keyword>
<dbReference type="HAMAP" id="MF_01588">
    <property type="entry name" value="DNA_ligase_A"/>
    <property type="match status" value="1"/>
</dbReference>
<dbReference type="InterPro" id="IPR013839">
    <property type="entry name" value="DNAligase_adenylation"/>
</dbReference>
<feature type="binding site" evidence="11">
    <location>
        <begin position="32"/>
        <end position="36"/>
    </location>
    <ligand>
        <name>NAD(+)</name>
        <dbReference type="ChEBI" id="CHEBI:57540"/>
    </ligand>
</feature>
<evidence type="ECO:0000256" key="4">
    <source>
        <dbReference type="ARBA" id="ARBA00022723"/>
    </source>
</evidence>
<comment type="function">
    <text evidence="1 11">DNA ligase that catalyzes the formation of phosphodiester linkages between 5'-phosphoryl and 3'-hydroxyl groups in double-stranded DNA using NAD as a coenzyme and as the energy source for the reaction. It is essential for DNA replication and repair of damaged DNA.</text>
</comment>
<dbReference type="CDD" id="cd00114">
    <property type="entry name" value="LIGANc"/>
    <property type="match status" value="1"/>
</dbReference>
<dbReference type="InterPro" id="IPR001679">
    <property type="entry name" value="DNA_ligase"/>
</dbReference>
<comment type="caution">
    <text evidence="14">The sequence shown here is derived from an EMBL/GenBank/DDBJ whole genome shotgun (WGS) entry which is preliminary data.</text>
</comment>
<comment type="cofactor">
    <cofactor evidence="11">
        <name>Mg(2+)</name>
        <dbReference type="ChEBI" id="CHEBI:18420"/>
    </cofactor>
    <cofactor evidence="11">
        <name>Mn(2+)</name>
        <dbReference type="ChEBI" id="CHEBI:29035"/>
    </cofactor>
</comment>
<protein>
    <recommendedName>
        <fullName evidence="11">DNA ligase</fullName>
        <ecNumber evidence="11">6.5.1.2</ecNumber>
    </recommendedName>
    <alternativeName>
        <fullName evidence="11">Polydeoxyribonucleotide synthase [NAD(+)]</fullName>
    </alternativeName>
</protein>
<feature type="binding site" evidence="11">
    <location>
        <position position="403"/>
    </location>
    <ligand>
        <name>Zn(2+)</name>
        <dbReference type="ChEBI" id="CHEBI:29105"/>
    </ligand>
</feature>
<dbReference type="Pfam" id="PF03120">
    <property type="entry name" value="OB_DNA_ligase"/>
    <property type="match status" value="1"/>
</dbReference>
<feature type="active site" description="N6-AMP-lysine intermediate" evidence="11">
    <location>
        <position position="113"/>
    </location>
</feature>
<dbReference type="InterPro" id="IPR010994">
    <property type="entry name" value="RuvA_2-like"/>
</dbReference>
<dbReference type="Gene3D" id="2.40.50.140">
    <property type="entry name" value="Nucleic acid-binding proteins"/>
    <property type="match status" value="1"/>
</dbReference>
<dbReference type="Pfam" id="PF03119">
    <property type="entry name" value="DNA_ligase_ZBD"/>
    <property type="match status" value="1"/>
</dbReference>
<feature type="binding site" evidence="11">
    <location>
        <position position="170"/>
    </location>
    <ligand>
        <name>NAD(+)</name>
        <dbReference type="ChEBI" id="CHEBI:57540"/>
    </ligand>
</feature>
<dbReference type="Gene3D" id="1.10.150.20">
    <property type="entry name" value="5' to 3' exonuclease, C-terminal subdomain"/>
    <property type="match status" value="2"/>
</dbReference>
<comment type="similarity">
    <text evidence="11">Belongs to the NAD-dependent DNA ligase family. LigA subfamily.</text>
</comment>
<evidence type="ECO:0000256" key="5">
    <source>
        <dbReference type="ARBA" id="ARBA00022763"/>
    </source>
</evidence>
<keyword evidence="5 11" id="KW-0227">DNA damage</keyword>
<dbReference type="InterPro" id="IPR041663">
    <property type="entry name" value="DisA/LigA_HHH"/>
</dbReference>
<keyword evidence="4 11" id="KW-0479">Metal-binding</keyword>
<dbReference type="SMART" id="SM00278">
    <property type="entry name" value="HhH1"/>
    <property type="match status" value="4"/>
</dbReference>